<gene>
    <name evidence="1" type="ORF">QBC40DRAFT_189050</name>
</gene>
<organism evidence="1 2">
    <name type="scientific">Triangularia verruculosa</name>
    <dbReference type="NCBI Taxonomy" id="2587418"/>
    <lineage>
        <taxon>Eukaryota</taxon>
        <taxon>Fungi</taxon>
        <taxon>Dikarya</taxon>
        <taxon>Ascomycota</taxon>
        <taxon>Pezizomycotina</taxon>
        <taxon>Sordariomycetes</taxon>
        <taxon>Sordariomycetidae</taxon>
        <taxon>Sordariales</taxon>
        <taxon>Podosporaceae</taxon>
        <taxon>Triangularia</taxon>
    </lineage>
</organism>
<name>A0AAN7ANX8_9PEZI</name>
<dbReference type="AlphaFoldDB" id="A0AAN7ANX8"/>
<evidence type="ECO:0000313" key="2">
    <source>
        <dbReference type="Proteomes" id="UP001303160"/>
    </source>
</evidence>
<proteinExistence type="predicted"/>
<reference evidence="1" key="2">
    <citation type="submission" date="2023-05" db="EMBL/GenBank/DDBJ databases">
        <authorList>
            <consortium name="Lawrence Berkeley National Laboratory"/>
            <person name="Steindorff A."/>
            <person name="Hensen N."/>
            <person name="Bonometti L."/>
            <person name="Westerberg I."/>
            <person name="Brannstrom I.O."/>
            <person name="Guillou S."/>
            <person name="Cros-Aarteil S."/>
            <person name="Calhoun S."/>
            <person name="Haridas S."/>
            <person name="Kuo A."/>
            <person name="Mondo S."/>
            <person name="Pangilinan J."/>
            <person name="Riley R."/>
            <person name="Labutti K."/>
            <person name="Andreopoulos B."/>
            <person name="Lipzen A."/>
            <person name="Chen C."/>
            <person name="Yanf M."/>
            <person name="Daum C."/>
            <person name="Ng V."/>
            <person name="Clum A."/>
            <person name="Ohm R."/>
            <person name="Martin F."/>
            <person name="Silar P."/>
            <person name="Natvig D."/>
            <person name="Lalanne C."/>
            <person name="Gautier V."/>
            <person name="Ament-Velasquez S.L."/>
            <person name="Kruys A."/>
            <person name="Hutchinson M.I."/>
            <person name="Powell A.J."/>
            <person name="Barry K."/>
            <person name="Miller A.N."/>
            <person name="Grigoriev I.V."/>
            <person name="Debuchy R."/>
            <person name="Gladieux P."/>
            <person name="Thoren M.H."/>
            <person name="Johannesson H."/>
        </authorList>
    </citation>
    <scope>NUCLEOTIDE SEQUENCE</scope>
    <source>
        <strain evidence="1">CBS 315.58</strain>
    </source>
</reference>
<dbReference type="EMBL" id="MU864112">
    <property type="protein sequence ID" value="KAK4194063.1"/>
    <property type="molecule type" value="Genomic_DNA"/>
</dbReference>
<keyword evidence="2" id="KW-1185">Reference proteome</keyword>
<sequence length="69" mass="7737">ILAVILVVYRPIILNKLPALVDMPNYISRNDKALTKIVGLCDSFPTLCQRTISFIYQSAKDFLLGNGMH</sequence>
<accession>A0AAN7ANX8</accession>
<protein>
    <submittedName>
        <fullName evidence="1">Uncharacterized protein</fullName>
    </submittedName>
</protein>
<evidence type="ECO:0000313" key="1">
    <source>
        <dbReference type="EMBL" id="KAK4194063.1"/>
    </source>
</evidence>
<feature type="non-terminal residue" evidence="1">
    <location>
        <position position="1"/>
    </location>
</feature>
<dbReference type="Proteomes" id="UP001303160">
    <property type="component" value="Unassembled WGS sequence"/>
</dbReference>
<reference evidence="1" key="1">
    <citation type="journal article" date="2023" name="Mol. Phylogenet. Evol.">
        <title>Genome-scale phylogeny and comparative genomics of the fungal order Sordariales.</title>
        <authorList>
            <person name="Hensen N."/>
            <person name="Bonometti L."/>
            <person name="Westerberg I."/>
            <person name="Brannstrom I.O."/>
            <person name="Guillou S."/>
            <person name="Cros-Aarteil S."/>
            <person name="Calhoun S."/>
            <person name="Haridas S."/>
            <person name="Kuo A."/>
            <person name="Mondo S."/>
            <person name="Pangilinan J."/>
            <person name="Riley R."/>
            <person name="LaButti K."/>
            <person name="Andreopoulos B."/>
            <person name="Lipzen A."/>
            <person name="Chen C."/>
            <person name="Yan M."/>
            <person name="Daum C."/>
            <person name="Ng V."/>
            <person name="Clum A."/>
            <person name="Steindorff A."/>
            <person name="Ohm R.A."/>
            <person name="Martin F."/>
            <person name="Silar P."/>
            <person name="Natvig D.O."/>
            <person name="Lalanne C."/>
            <person name="Gautier V."/>
            <person name="Ament-Velasquez S.L."/>
            <person name="Kruys A."/>
            <person name="Hutchinson M.I."/>
            <person name="Powell A.J."/>
            <person name="Barry K."/>
            <person name="Miller A.N."/>
            <person name="Grigoriev I.V."/>
            <person name="Debuchy R."/>
            <person name="Gladieux P."/>
            <person name="Hiltunen Thoren M."/>
            <person name="Johannesson H."/>
        </authorList>
    </citation>
    <scope>NUCLEOTIDE SEQUENCE</scope>
    <source>
        <strain evidence="1">CBS 315.58</strain>
    </source>
</reference>
<comment type="caution">
    <text evidence="1">The sequence shown here is derived from an EMBL/GenBank/DDBJ whole genome shotgun (WGS) entry which is preliminary data.</text>
</comment>